<dbReference type="RefSeq" id="WP_151674458.1">
    <property type="nucleotide sequence ID" value="NZ_BKCG01000005.1"/>
</dbReference>
<proteinExistence type="predicted"/>
<dbReference type="OrthoDB" id="1441793at2"/>
<keyword evidence="1" id="KW-0732">Signal</keyword>
<dbReference type="Proteomes" id="UP000326509">
    <property type="component" value="Unassembled WGS sequence"/>
</dbReference>
<feature type="signal peptide" evidence="1">
    <location>
        <begin position="1"/>
        <end position="28"/>
    </location>
</feature>
<dbReference type="AlphaFoldDB" id="A0A5J4IZP1"/>
<reference evidence="2 3" key="1">
    <citation type="submission" date="2019-08" db="EMBL/GenBank/DDBJ databases">
        <title>Draft genome sequence of Ulvibacter marinus type strain NBRC 109484.</title>
        <authorList>
            <person name="Kawano K."/>
            <person name="Ushijima N."/>
            <person name="Kihara M."/>
            <person name="Itoh H."/>
        </authorList>
    </citation>
    <scope>NUCLEOTIDE SEQUENCE [LARGE SCALE GENOMIC DNA]</scope>
    <source>
        <strain evidence="2 3">NBRC 109484</strain>
    </source>
</reference>
<feature type="chain" id="PRO_5023805820" description="Curlin associated repeat-containing protein" evidence="1">
    <location>
        <begin position="29"/>
        <end position="181"/>
    </location>
</feature>
<protein>
    <recommendedName>
        <fullName evidence="4">Curlin associated repeat-containing protein</fullName>
    </recommendedName>
</protein>
<comment type="caution">
    <text evidence="2">The sequence shown here is derived from an EMBL/GenBank/DDBJ whole genome shotgun (WGS) entry which is preliminary data.</text>
</comment>
<dbReference type="EMBL" id="BKCG01000005">
    <property type="protein sequence ID" value="GER60002.1"/>
    <property type="molecule type" value="Genomic_DNA"/>
</dbReference>
<evidence type="ECO:0000256" key="1">
    <source>
        <dbReference type="SAM" id="SignalP"/>
    </source>
</evidence>
<evidence type="ECO:0000313" key="3">
    <source>
        <dbReference type="Proteomes" id="UP000326509"/>
    </source>
</evidence>
<gene>
    <name evidence="2" type="ORF">ULMA_21100</name>
</gene>
<accession>A0A5J4IZP1</accession>
<name>A0A5J4IZP1_9FLAO</name>
<sequence length="181" mass="19911">MSNRKITTMKALVLQAAILFFCAQVSFAQTYGDDKDSDVDNAQKIDNVQGLFSLIGINNQANSRNSTLQGNSVFIRQIGSLNKVAISVDTQASEIKLTQNGSFNQTNLDYTANTAYADLVQNGNYNSIVDYVNDSQADVSLELVQDGDNITFERFGVNNLTKSLKFKQTEASPTIIVRSYN</sequence>
<organism evidence="2 3">
    <name type="scientific">Patiriisocius marinus</name>
    <dbReference type="NCBI Taxonomy" id="1397112"/>
    <lineage>
        <taxon>Bacteria</taxon>
        <taxon>Pseudomonadati</taxon>
        <taxon>Bacteroidota</taxon>
        <taxon>Flavobacteriia</taxon>
        <taxon>Flavobacteriales</taxon>
        <taxon>Flavobacteriaceae</taxon>
        <taxon>Patiriisocius</taxon>
    </lineage>
</organism>
<evidence type="ECO:0000313" key="2">
    <source>
        <dbReference type="EMBL" id="GER60002.1"/>
    </source>
</evidence>
<evidence type="ECO:0008006" key="4">
    <source>
        <dbReference type="Google" id="ProtNLM"/>
    </source>
</evidence>
<keyword evidence="3" id="KW-1185">Reference proteome</keyword>